<gene>
    <name evidence="2" type="ORF">GTC17253_07260</name>
</gene>
<feature type="region of interest" description="Disordered" evidence="1">
    <location>
        <begin position="1"/>
        <end position="20"/>
    </location>
</feature>
<feature type="compositionally biased region" description="Basic residues" evidence="1">
    <location>
        <begin position="1"/>
        <end position="11"/>
    </location>
</feature>
<dbReference type="InterPro" id="IPR025190">
    <property type="entry name" value="DUF4122"/>
</dbReference>
<name>A0AB33IRP2_9BACT</name>
<accession>A0AB33IRP2</accession>
<evidence type="ECO:0000313" key="2">
    <source>
        <dbReference type="EMBL" id="BFO70760.1"/>
    </source>
</evidence>
<dbReference type="Pfam" id="PF13498">
    <property type="entry name" value="DUF4122"/>
    <property type="match status" value="1"/>
</dbReference>
<feature type="compositionally biased region" description="Acidic residues" evidence="1">
    <location>
        <begin position="56"/>
        <end position="68"/>
    </location>
</feature>
<proteinExistence type="predicted"/>
<feature type="region of interest" description="Disordered" evidence="1">
    <location>
        <begin position="38"/>
        <end position="88"/>
    </location>
</feature>
<sequence>MVNMKKERRKPVMQSQAINGREEEVIGKTKLVYLEDPERRDVEPVRSEPLPASDFIGEDDEISDDEVENSLSARHGSANDILSEEEKREMMEPVGAEPDADFSEALTYEDMKNVADVLTAQGNVSEENCIRAAKTLYNIRQTDIFGFMTSQIGNMELVENLLRECLDEQGTPLKKRKKMQDAKKTEVFDWNKFV</sequence>
<protein>
    <submittedName>
        <fullName evidence="2">DUF4122 domain-containing protein</fullName>
    </submittedName>
</protein>
<dbReference type="AlphaFoldDB" id="A0AB33IRP2"/>
<dbReference type="EMBL" id="AP035785">
    <property type="protein sequence ID" value="BFO70760.1"/>
    <property type="molecule type" value="Genomic_DNA"/>
</dbReference>
<reference evidence="2" key="1">
    <citation type="submission" date="2024-07" db="EMBL/GenBank/DDBJ databases">
        <title>Complete genome sequence of Prevotella sp. YM-2024 GTC17253.</title>
        <authorList>
            <person name="Hayashi M."/>
            <person name="Muto Y."/>
            <person name="Tanaka K."/>
            <person name="Niwa H."/>
        </authorList>
    </citation>
    <scope>NUCLEOTIDE SEQUENCE</scope>
    <source>
        <strain evidence="2">GTC17253</strain>
    </source>
</reference>
<evidence type="ECO:0000256" key="1">
    <source>
        <dbReference type="SAM" id="MobiDB-lite"/>
    </source>
</evidence>
<organism evidence="2">
    <name type="scientific">Prevotella sp. GTC17253</name>
    <dbReference type="NCBI Taxonomy" id="3236793"/>
    <lineage>
        <taxon>Bacteria</taxon>
        <taxon>Pseudomonadati</taxon>
        <taxon>Bacteroidota</taxon>
        <taxon>Bacteroidia</taxon>
        <taxon>Bacteroidales</taxon>
        <taxon>Prevotellaceae</taxon>
        <taxon>Prevotella</taxon>
    </lineage>
</organism>